<dbReference type="Proteomes" id="UP000589521">
    <property type="component" value="Unassembled WGS sequence"/>
</dbReference>
<comment type="caution">
    <text evidence="2">The sequence shown here is derived from an EMBL/GenBank/DDBJ whole genome shotgun (WGS) entry which is preliminary data.</text>
</comment>
<proteinExistence type="predicted"/>
<dbReference type="PANTHER" id="PTHR34512">
    <property type="entry name" value="CELL SURFACE PROTEIN"/>
    <property type="match status" value="1"/>
</dbReference>
<feature type="domain" description="Pyrrolo-quinoline quinone repeat" evidence="1">
    <location>
        <begin position="61"/>
        <end position="317"/>
    </location>
</feature>
<dbReference type="SUPFAM" id="SSF50969">
    <property type="entry name" value="YVTN repeat-like/Quinoprotein amine dehydrogenase"/>
    <property type="match status" value="1"/>
</dbReference>
<accession>A0A7Z0M4V3</accession>
<dbReference type="InterPro" id="IPR015943">
    <property type="entry name" value="WD40/YVTN_repeat-like_dom_sf"/>
</dbReference>
<dbReference type="InterPro" id="IPR011044">
    <property type="entry name" value="Quino_amine_DH_bsu"/>
</dbReference>
<dbReference type="AlphaFoldDB" id="A0A7Z0M4V3"/>
<dbReference type="InterPro" id="IPR011047">
    <property type="entry name" value="Quinoprotein_ADH-like_sf"/>
</dbReference>
<evidence type="ECO:0000259" key="1">
    <source>
        <dbReference type="Pfam" id="PF13360"/>
    </source>
</evidence>
<organism evidence="2 3">
    <name type="scientific">Streptococcus danieliae</name>
    <dbReference type="NCBI Taxonomy" id="747656"/>
    <lineage>
        <taxon>Bacteria</taxon>
        <taxon>Bacillati</taxon>
        <taxon>Bacillota</taxon>
        <taxon>Bacilli</taxon>
        <taxon>Lactobacillales</taxon>
        <taxon>Streptococcaceae</taxon>
        <taxon>Streptococcus</taxon>
    </lineage>
</organism>
<dbReference type="Gene3D" id="2.130.10.10">
    <property type="entry name" value="YVTN repeat-like/Quinoprotein amine dehydrogenase"/>
    <property type="match status" value="1"/>
</dbReference>
<dbReference type="Pfam" id="PF13360">
    <property type="entry name" value="PQQ_2"/>
    <property type="match status" value="1"/>
</dbReference>
<evidence type="ECO:0000313" key="3">
    <source>
        <dbReference type="Proteomes" id="UP000589521"/>
    </source>
</evidence>
<dbReference type="RefSeq" id="WP_179924757.1">
    <property type="nucleotide sequence ID" value="NZ_JACBXX010000060.1"/>
</dbReference>
<evidence type="ECO:0000313" key="2">
    <source>
        <dbReference type="EMBL" id="NYS95920.1"/>
    </source>
</evidence>
<dbReference type="InterPro" id="IPR002372">
    <property type="entry name" value="PQQ_rpt_dom"/>
</dbReference>
<dbReference type="PANTHER" id="PTHR34512:SF30">
    <property type="entry name" value="OUTER MEMBRANE PROTEIN ASSEMBLY FACTOR BAMB"/>
    <property type="match status" value="1"/>
</dbReference>
<protein>
    <submittedName>
        <fullName evidence="2">PQQ-binding-like beta-propeller repeat protein</fullName>
    </submittedName>
</protein>
<dbReference type="EMBL" id="JACBXX010000060">
    <property type="protein sequence ID" value="NYS95920.1"/>
    <property type="molecule type" value="Genomic_DNA"/>
</dbReference>
<sequence>MYQEYLINDNISEINLKEIWRLKIDSLLRVPFFDPENSDFVYIVCYSERYREYQLKKFLCESGQIIWEKKFLNGGYGTPVIYGRTVFMLSGFDTIVGVDKETGELEFEISLGSRVRTSLNVFENLVWVAGVEDIVGVYQRGNIQKKFKLSGAFIYGVLLSFQDMVLVTGTKYFEEQNKSYKVVWLLNFENGEVLFEIKLDVGSIISTDTSGAWISENHAYISNNNIVYKVNLINGEIEWSSEVEGDCDRQTVVVEKNRVYYTTLKGVVGCLQVEDGKKVWDIKMKEGLIVSPVSIIGDTLFVLADAMLYELDKISGTLKNRQVIGHTPYSMCSVFGNYVAVGGGEPPSHGLLTMFQIEEELSIPEVLDYFTLDNDFDNDYIEISIKTLNKWEKVSVHTSRISEIEIQTLNGGPQSFSGKIKLSERNVEGLYAIPLTLTNHEATEKYVSIAIELKRTKTLPTKKVISKFLDPVTQSTEFNSGAALSVMMLEKYGKLISQEEFRKIVDYVKEKSNWGDAEFQTWRLVLKRILTNSSITLGDFKKSEEEI</sequence>
<reference evidence="2 3" key="1">
    <citation type="submission" date="2020-07" db="EMBL/GenBank/DDBJ databases">
        <title>MOT database genomes.</title>
        <authorList>
            <person name="Joseph S."/>
            <person name="Aduse-Opoku J."/>
            <person name="Hashim A."/>
            <person name="Wade W."/>
            <person name="Curtis M."/>
        </authorList>
    </citation>
    <scope>NUCLEOTIDE SEQUENCE [LARGE SCALE GENOMIC DNA]</scope>
    <source>
        <strain evidence="2 3">STR</strain>
    </source>
</reference>
<gene>
    <name evidence="2" type="ORF">HZY94_01680</name>
</gene>
<dbReference type="SUPFAM" id="SSF50998">
    <property type="entry name" value="Quinoprotein alcohol dehydrogenase-like"/>
    <property type="match status" value="1"/>
</dbReference>
<name>A0A7Z0M4V3_9STRE</name>